<evidence type="ECO:0000313" key="2">
    <source>
        <dbReference type="Proteomes" id="UP000324222"/>
    </source>
</evidence>
<evidence type="ECO:0000313" key="1">
    <source>
        <dbReference type="EMBL" id="MPC17410.1"/>
    </source>
</evidence>
<protein>
    <submittedName>
        <fullName evidence="1">Uncharacterized protein</fullName>
    </submittedName>
</protein>
<organism evidence="1 2">
    <name type="scientific">Portunus trituberculatus</name>
    <name type="common">Swimming crab</name>
    <name type="synonym">Neptunus trituberculatus</name>
    <dbReference type="NCBI Taxonomy" id="210409"/>
    <lineage>
        <taxon>Eukaryota</taxon>
        <taxon>Metazoa</taxon>
        <taxon>Ecdysozoa</taxon>
        <taxon>Arthropoda</taxon>
        <taxon>Crustacea</taxon>
        <taxon>Multicrustacea</taxon>
        <taxon>Malacostraca</taxon>
        <taxon>Eumalacostraca</taxon>
        <taxon>Eucarida</taxon>
        <taxon>Decapoda</taxon>
        <taxon>Pleocyemata</taxon>
        <taxon>Brachyura</taxon>
        <taxon>Eubrachyura</taxon>
        <taxon>Portunoidea</taxon>
        <taxon>Portunidae</taxon>
        <taxon>Portuninae</taxon>
        <taxon>Portunus</taxon>
    </lineage>
</organism>
<name>A0A5B7D7W9_PORTR</name>
<keyword evidence="2" id="KW-1185">Reference proteome</keyword>
<accession>A0A5B7D7W9</accession>
<reference evidence="1 2" key="1">
    <citation type="submission" date="2019-05" db="EMBL/GenBank/DDBJ databases">
        <title>Another draft genome of Portunus trituberculatus and its Hox gene families provides insights of decapod evolution.</title>
        <authorList>
            <person name="Jeong J.-H."/>
            <person name="Song I."/>
            <person name="Kim S."/>
            <person name="Choi T."/>
            <person name="Kim D."/>
            <person name="Ryu S."/>
            <person name="Kim W."/>
        </authorList>
    </citation>
    <scope>NUCLEOTIDE SEQUENCE [LARGE SCALE GENOMIC DNA]</scope>
    <source>
        <tissue evidence="1">Muscle</tissue>
    </source>
</reference>
<gene>
    <name evidence="1" type="ORF">E2C01_010266</name>
</gene>
<proteinExistence type="predicted"/>
<dbReference type="EMBL" id="VSRR010000587">
    <property type="protein sequence ID" value="MPC17410.1"/>
    <property type="molecule type" value="Genomic_DNA"/>
</dbReference>
<sequence>MTVAQSWIQVTDKCNMTSVVSVVSSCISHVRVDKLSASVAGEHVDNDDLPPLLHVHQQVAQLAVVLVDEINPLGAHLQESMW</sequence>
<dbReference type="AlphaFoldDB" id="A0A5B7D7W9"/>
<comment type="caution">
    <text evidence="1">The sequence shown here is derived from an EMBL/GenBank/DDBJ whole genome shotgun (WGS) entry which is preliminary data.</text>
</comment>
<dbReference type="Proteomes" id="UP000324222">
    <property type="component" value="Unassembled WGS sequence"/>
</dbReference>